<name>A0ABW4J3Q5_9LACO</name>
<feature type="domain" description="GtrA/DPMS transmembrane" evidence="7">
    <location>
        <begin position="14"/>
        <end position="129"/>
    </location>
</feature>
<feature type="transmembrane region" description="Helical" evidence="6">
    <location>
        <begin position="78"/>
        <end position="100"/>
    </location>
</feature>
<keyword evidence="4 6" id="KW-1133">Transmembrane helix</keyword>
<dbReference type="PANTHER" id="PTHR38459">
    <property type="entry name" value="PROPHAGE BACTOPRENOL-LINKED GLUCOSE TRANSLOCASE HOMOLOG"/>
    <property type="match status" value="1"/>
</dbReference>
<sequence>MINLLKKYEQLISYAIFGVLTTIVNIVSFWFFENIINWNYFWSNNIAWLLSVLFALFTNKTFVFKSKYTTLVAFIKEAIAFFGARIASLVIDDLIMFVGISLLHFSSLPVKIVDQFVVIAMNYVLSKIIFKSDPLKGKKDVQEIKNGE</sequence>
<evidence type="ECO:0000259" key="7">
    <source>
        <dbReference type="Pfam" id="PF04138"/>
    </source>
</evidence>
<keyword evidence="9" id="KW-1185">Reference proteome</keyword>
<accession>A0ABW4J3Q5</accession>
<reference evidence="9" key="1">
    <citation type="journal article" date="2019" name="Int. J. Syst. Evol. Microbiol.">
        <title>The Global Catalogue of Microorganisms (GCM) 10K type strain sequencing project: providing services to taxonomists for standard genome sequencing and annotation.</title>
        <authorList>
            <consortium name="The Broad Institute Genomics Platform"/>
            <consortium name="The Broad Institute Genome Sequencing Center for Infectious Disease"/>
            <person name="Wu L."/>
            <person name="Ma J."/>
        </authorList>
    </citation>
    <scope>NUCLEOTIDE SEQUENCE [LARGE SCALE GENOMIC DNA]</scope>
    <source>
        <strain evidence="9">CCM 8896</strain>
    </source>
</reference>
<protein>
    <submittedName>
        <fullName evidence="8">GtrA family protein</fullName>
    </submittedName>
</protein>
<dbReference type="InterPro" id="IPR051401">
    <property type="entry name" value="GtrA_CellWall_Glycosyl"/>
</dbReference>
<feature type="transmembrane region" description="Helical" evidence="6">
    <location>
        <begin position="12"/>
        <end position="32"/>
    </location>
</feature>
<evidence type="ECO:0000256" key="4">
    <source>
        <dbReference type="ARBA" id="ARBA00022989"/>
    </source>
</evidence>
<evidence type="ECO:0000256" key="1">
    <source>
        <dbReference type="ARBA" id="ARBA00004141"/>
    </source>
</evidence>
<gene>
    <name evidence="8" type="ORF">ACFQ5M_02740</name>
</gene>
<dbReference type="Proteomes" id="UP001597267">
    <property type="component" value="Unassembled WGS sequence"/>
</dbReference>
<dbReference type="Pfam" id="PF04138">
    <property type="entry name" value="GtrA_DPMS_TM"/>
    <property type="match status" value="1"/>
</dbReference>
<proteinExistence type="inferred from homology"/>
<keyword evidence="3 6" id="KW-0812">Transmembrane</keyword>
<organism evidence="8 9">
    <name type="scientific">Agrilactobacillus yilanensis</name>
    <dbReference type="NCBI Taxonomy" id="2485997"/>
    <lineage>
        <taxon>Bacteria</taxon>
        <taxon>Bacillati</taxon>
        <taxon>Bacillota</taxon>
        <taxon>Bacilli</taxon>
        <taxon>Lactobacillales</taxon>
        <taxon>Lactobacillaceae</taxon>
        <taxon>Agrilactobacillus</taxon>
    </lineage>
</organism>
<evidence type="ECO:0000313" key="9">
    <source>
        <dbReference type="Proteomes" id="UP001597267"/>
    </source>
</evidence>
<comment type="subcellular location">
    <subcellularLocation>
        <location evidence="1">Membrane</location>
        <topology evidence="1">Multi-pass membrane protein</topology>
    </subcellularLocation>
</comment>
<keyword evidence="5 6" id="KW-0472">Membrane</keyword>
<comment type="similarity">
    <text evidence="2">Belongs to the GtrA family.</text>
</comment>
<comment type="caution">
    <text evidence="8">The sequence shown here is derived from an EMBL/GenBank/DDBJ whole genome shotgun (WGS) entry which is preliminary data.</text>
</comment>
<evidence type="ECO:0000256" key="3">
    <source>
        <dbReference type="ARBA" id="ARBA00022692"/>
    </source>
</evidence>
<dbReference type="InterPro" id="IPR007267">
    <property type="entry name" value="GtrA_DPMS_TM"/>
</dbReference>
<dbReference type="RefSeq" id="WP_125715086.1">
    <property type="nucleotide sequence ID" value="NZ_JBHTOP010000004.1"/>
</dbReference>
<dbReference type="EMBL" id="JBHTOP010000004">
    <property type="protein sequence ID" value="MFD1671011.1"/>
    <property type="molecule type" value="Genomic_DNA"/>
</dbReference>
<feature type="transmembrane region" description="Helical" evidence="6">
    <location>
        <begin position="38"/>
        <end position="57"/>
    </location>
</feature>
<evidence type="ECO:0000313" key="8">
    <source>
        <dbReference type="EMBL" id="MFD1671011.1"/>
    </source>
</evidence>
<evidence type="ECO:0000256" key="6">
    <source>
        <dbReference type="SAM" id="Phobius"/>
    </source>
</evidence>
<dbReference type="PANTHER" id="PTHR38459:SF5">
    <property type="entry name" value="CELL WALL TEICHOIC ACID GLYCOSYLATION PROTEIN GTCA"/>
    <property type="match status" value="1"/>
</dbReference>
<evidence type="ECO:0000256" key="2">
    <source>
        <dbReference type="ARBA" id="ARBA00009399"/>
    </source>
</evidence>
<evidence type="ECO:0000256" key="5">
    <source>
        <dbReference type="ARBA" id="ARBA00023136"/>
    </source>
</evidence>